<proteinExistence type="predicted"/>
<evidence type="ECO:0000313" key="1">
    <source>
        <dbReference type="EMBL" id="MCI49218.1"/>
    </source>
</evidence>
<evidence type="ECO:0000313" key="2">
    <source>
        <dbReference type="Proteomes" id="UP000265520"/>
    </source>
</evidence>
<protein>
    <submittedName>
        <fullName evidence="1">Uncharacterized protein</fullName>
    </submittedName>
</protein>
<name>A0A392SJY8_9FABA</name>
<dbReference type="Proteomes" id="UP000265520">
    <property type="component" value="Unassembled WGS sequence"/>
</dbReference>
<accession>A0A392SJY8</accession>
<sequence length="88" mass="10017">SRFDESLCEFIDQTVYLKGRTIWGNLCEGYLDQHSKLGAPEVVSRGIPDVSRWLLCFFILKPRAIPDKVDLLGSMDMCSVPLKVECCY</sequence>
<comment type="caution">
    <text evidence="1">The sequence shown here is derived from an EMBL/GenBank/DDBJ whole genome shotgun (WGS) entry which is preliminary data.</text>
</comment>
<dbReference type="EMBL" id="LXQA010397933">
    <property type="protein sequence ID" value="MCI49218.1"/>
    <property type="molecule type" value="Genomic_DNA"/>
</dbReference>
<organism evidence="1 2">
    <name type="scientific">Trifolium medium</name>
    <dbReference type="NCBI Taxonomy" id="97028"/>
    <lineage>
        <taxon>Eukaryota</taxon>
        <taxon>Viridiplantae</taxon>
        <taxon>Streptophyta</taxon>
        <taxon>Embryophyta</taxon>
        <taxon>Tracheophyta</taxon>
        <taxon>Spermatophyta</taxon>
        <taxon>Magnoliopsida</taxon>
        <taxon>eudicotyledons</taxon>
        <taxon>Gunneridae</taxon>
        <taxon>Pentapetalae</taxon>
        <taxon>rosids</taxon>
        <taxon>fabids</taxon>
        <taxon>Fabales</taxon>
        <taxon>Fabaceae</taxon>
        <taxon>Papilionoideae</taxon>
        <taxon>50 kb inversion clade</taxon>
        <taxon>NPAAA clade</taxon>
        <taxon>Hologalegina</taxon>
        <taxon>IRL clade</taxon>
        <taxon>Trifolieae</taxon>
        <taxon>Trifolium</taxon>
    </lineage>
</organism>
<feature type="non-terminal residue" evidence="1">
    <location>
        <position position="1"/>
    </location>
</feature>
<reference evidence="1 2" key="1">
    <citation type="journal article" date="2018" name="Front. Plant Sci.">
        <title>Red Clover (Trifolium pratense) and Zigzag Clover (T. medium) - A Picture of Genomic Similarities and Differences.</title>
        <authorList>
            <person name="Dluhosova J."/>
            <person name="Istvanek J."/>
            <person name="Nedelnik J."/>
            <person name="Repkova J."/>
        </authorList>
    </citation>
    <scope>NUCLEOTIDE SEQUENCE [LARGE SCALE GENOMIC DNA]</scope>
    <source>
        <strain evidence="2">cv. 10/8</strain>
        <tissue evidence="1">Leaf</tissue>
    </source>
</reference>
<dbReference type="AlphaFoldDB" id="A0A392SJY8"/>
<keyword evidence="2" id="KW-1185">Reference proteome</keyword>